<proteinExistence type="predicted"/>
<feature type="chain" id="PRO_5047146397" description="Secreted protein" evidence="2">
    <location>
        <begin position="29"/>
        <end position="85"/>
    </location>
</feature>
<gene>
    <name evidence="3" type="ORF">ACFPCY_27455</name>
</gene>
<dbReference type="InterPro" id="IPR006311">
    <property type="entry name" value="TAT_signal"/>
</dbReference>
<dbReference type="RefSeq" id="WP_378259719.1">
    <property type="nucleotide sequence ID" value="NZ_JBHSIT010000008.1"/>
</dbReference>
<evidence type="ECO:0000256" key="2">
    <source>
        <dbReference type="SAM" id="SignalP"/>
    </source>
</evidence>
<keyword evidence="2" id="KW-0732">Signal</keyword>
<comment type="caution">
    <text evidence="3">The sequence shown here is derived from an EMBL/GenBank/DDBJ whole genome shotgun (WGS) entry which is preliminary data.</text>
</comment>
<dbReference type="PROSITE" id="PS51318">
    <property type="entry name" value="TAT"/>
    <property type="match status" value="1"/>
</dbReference>
<accession>A0ABV9U3P2</accession>
<reference evidence="4" key="1">
    <citation type="journal article" date="2019" name="Int. J. Syst. Evol. Microbiol.">
        <title>The Global Catalogue of Microorganisms (GCM) 10K type strain sequencing project: providing services to taxonomists for standard genome sequencing and annotation.</title>
        <authorList>
            <consortium name="The Broad Institute Genomics Platform"/>
            <consortium name="The Broad Institute Genome Sequencing Center for Infectious Disease"/>
            <person name="Wu L."/>
            <person name="Ma J."/>
        </authorList>
    </citation>
    <scope>NUCLEOTIDE SEQUENCE [LARGE SCALE GENOMIC DNA]</scope>
    <source>
        <strain evidence="4">KLKA75</strain>
    </source>
</reference>
<evidence type="ECO:0008006" key="5">
    <source>
        <dbReference type="Google" id="ProtNLM"/>
    </source>
</evidence>
<protein>
    <recommendedName>
        <fullName evidence="5">Secreted protein</fullName>
    </recommendedName>
</protein>
<feature type="region of interest" description="Disordered" evidence="1">
    <location>
        <begin position="29"/>
        <end position="48"/>
    </location>
</feature>
<name>A0ABV9U3P2_9ACTN</name>
<feature type="signal peptide" evidence="2">
    <location>
        <begin position="1"/>
        <end position="28"/>
    </location>
</feature>
<evidence type="ECO:0000313" key="4">
    <source>
        <dbReference type="Proteomes" id="UP001595872"/>
    </source>
</evidence>
<dbReference type="Proteomes" id="UP001595872">
    <property type="component" value="Unassembled WGS sequence"/>
</dbReference>
<organism evidence="3 4">
    <name type="scientific">Actinomadura gamaensis</name>
    <dbReference type="NCBI Taxonomy" id="1763541"/>
    <lineage>
        <taxon>Bacteria</taxon>
        <taxon>Bacillati</taxon>
        <taxon>Actinomycetota</taxon>
        <taxon>Actinomycetes</taxon>
        <taxon>Streptosporangiales</taxon>
        <taxon>Thermomonosporaceae</taxon>
        <taxon>Actinomadura</taxon>
    </lineage>
</organism>
<evidence type="ECO:0000256" key="1">
    <source>
        <dbReference type="SAM" id="MobiDB-lite"/>
    </source>
</evidence>
<sequence>MTGRRLILSGLAAATAAVLAFGTGTALARHEPGRRSPATGRHICPPANDKGDALAEGRLCPPPPVVDYWPGMVFPAVRAGQGPMD</sequence>
<evidence type="ECO:0000313" key="3">
    <source>
        <dbReference type="EMBL" id="MFC4911073.1"/>
    </source>
</evidence>
<keyword evidence="4" id="KW-1185">Reference proteome</keyword>
<dbReference type="EMBL" id="JBHSIT010000008">
    <property type="protein sequence ID" value="MFC4911073.1"/>
    <property type="molecule type" value="Genomic_DNA"/>
</dbReference>